<dbReference type="KEGG" id="pbor:BSF38_01727"/>
<dbReference type="RefSeq" id="WP_076344770.1">
    <property type="nucleotide sequence ID" value="NZ_CP019082.1"/>
</dbReference>
<dbReference type="Proteomes" id="UP000186309">
    <property type="component" value="Chromosome"/>
</dbReference>
<name>A0A1U7CMU6_9BACT</name>
<proteinExistence type="predicted"/>
<dbReference type="OrthoDB" id="186344at2"/>
<protein>
    <recommendedName>
        <fullName evidence="3">Glycosyl transferase</fullName>
    </recommendedName>
</protein>
<evidence type="ECO:0000313" key="2">
    <source>
        <dbReference type="Proteomes" id="UP000186309"/>
    </source>
</evidence>
<dbReference type="STRING" id="1387353.BSF38_01727"/>
<dbReference type="AlphaFoldDB" id="A0A1U7CMU6"/>
<dbReference type="EMBL" id="CP019082">
    <property type="protein sequence ID" value="APW60260.1"/>
    <property type="molecule type" value="Genomic_DNA"/>
</dbReference>
<evidence type="ECO:0008006" key="3">
    <source>
        <dbReference type="Google" id="ProtNLM"/>
    </source>
</evidence>
<dbReference type="SUPFAM" id="SSF53448">
    <property type="entry name" value="Nucleotide-diphospho-sugar transferases"/>
    <property type="match status" value="1"/>
</dbReference>
<sequence length="394" mass="44812">MHVFTSITANYLPKAAALAHSVKRVQPEAVFHVVLSDDMPACSPHITEAFDSIINIRDLPIDELPRFIFRHRLVELCTAVKGTAFQYIADRFGADRIYYFDPDIIVAGRLDGLERALDSGSVLLTPHSIEPETDPIAVLDNEHCCLRHGVYNLGFLAVRMSANGRKFVDWWADRLRNYCYDEVENGLFTDQRWVDLAPALFDDITILREPQYNVSTWNLTHRRATGEVPYGIEINGRPLCFYHFSGFDSGAQLTMLDRYGSHSPVLYEFRDWYIAQCEHFGQSTIGKIPCIYGRYASGLKISDAHRKAYRRRDDLMRYFTNPFDDVEPVQSYRHWYQTHVEGAPPVAESVPAAVESAAQNGDGLRKLFREHAPEPVLRVARSAKSALRRLSGPA</sequence>
<organism evidence="1 2">
    <name type="scientific">Paludisphaera borealis</name>
    <dbReference type="NCBI Taxonomy" id="1387353"/>
    <lineage>
        <taxon>Bacteria</taxon>
        <taxon>Pseudomonadati</taxon>
        <taxon>Planctomycetota</taxon>
        <taxon>Planctomycetia</taxon>
        <taxon>Isosphaerales</taxon>
        <taxon>Isosphaeraceae</taxon>
        <taxon>Paludisphaera</taxon>
    </lineage>
</organism>
<dbReference type="InterPro" id="IPR029044">
    <property type="entry name" value="Nucleotide-diphossugar_trans"/>
</dbReference>
<accession>A0A1U7CMU6</accession>
<reference evidence="2" key="1">
    <citation type="submission" date="2016-12" db="EMBL/GenBank/DDBJ databases">
        <title>Comparative genomics of four Isosphaeraceae planctomycetes: a common pool of plasmids and glycoside hydrolase genes.</title>
        <authorList>
            <person name="Ivanova A."/>
        </authorList>
    </citation>
    <scope>NUCLEOTIDE SEQUENCE [LARGE SCALE GENOMIC DNA]</scope>
    <source>
        <strain evidence="2">PX4</strain>
    </source>
</reference>
<gene>
    <name evidence="1" type="ORF">BSF38_01727</name>
</gene>
<dbReference type="Gene3D" id="3.90.550.10">
    <property type="entry name" value="Spore Coat Polysaccharide Biosynthesis Protein SpsA, Chain A"/>
    <property type="match status" value="1"/>
</dbReference>
<evidence type="ECO:0000313" key="1">
    <source>
        <dbReference type="EMBL" id="APW60260.1"/>
    </source>
</evidence>
<keyword evidence="2" id="KW-1185">Reference proteome</keyword>